<feature type="region of interest" description="Disordered" evidence="1">
    <location>
        <begin position="1"/>
        <end position="20"/>
    </location>
</feature>
<dbReference type="RefSeq" id="WP_260595091.1">
    <property type="nucleotide sequence ID" value="NZ_CP104003.1"/>
</dbReference>
<feature type="compositionally biased region" description="Basic and acidic residues" evidence="1">
    <location>
        <begin position="1"/>
        <end position="14"/>
    </location>
</feature>
<dbReference type="KEGG" id="ssai:N0B31_06700"/>
<dbReference type="AlphaFoldDB" id="A0A9E7R4Y9"/>
<organism evidence="2 3">
    <name type="scientific">Salinirubellus salinus</name>
    <dbReference type="NCBI Taxonomy" id="1364945"/>
    <lineage>
        <taxon>Archaea</taxon>
        <taxon>Methanobacteriati</taxon>
        <taxon>Methanobacteriota</taxon>
        <taxon>Stenosarchaea group</taxon>
        <taxon>Halobacteria</taxon>
        <taxon>Halobacteriales</taxon>
        <taxon>Natronomonadaceae</taxon>
        <taxon>Salinirubellus</taxon>
    </lineage>
</organism>
<keyword evidence="3" id="KW-1185">Reference proteome</keyword>
<dbReference type="Proteomes" id="UP001057580">
    <property type="component" value="Chromosome"/>
</dbReference>
<evidence type="ECO:0000256" key="1">
    <source>
        <dbReference type="SAM" id="MobiDB-lite"/>
    </source>
</evidence>
<accession>A0A9E7R4Y9</accession>
<evidence type="ECO:0000313" key="2">
    <source>
        <dbReference type="EMBL" id="UWM55971.1"/>
    </source>
</evidence>
<reference evidence="2" key="1">
    <citation type="submission" date="2022-09" db="EMBL/GenBank/DDBJ databases">
        <title>Diverse halophilic archaea isolated from saline environments.</title>
        <authorList>
            <person name="Cui H.-L."/>
        </authorList>
    </citation>
    <scope>NUCLEOTIDE SEQUENCE</scope>
    <source>
        <strain evidence="2">ZS-35-S2</strain>
    </source>
</reference>
<sequence length="92" mass="10331">MAEGRGTVRLERPGRPLSGPIRDACEATDWDATAVLDVVTYAPATSLGFEGDRQRIETARYGDRAPPLSTYENGERSVRVTRLTRPLWERLR</sequence>
<gene>
    <name evidence="2" type="ORF">N0B31_06700</name>
</gene>
<dbReference type="GeneID" id="74942096"/>
<proteinExistence type="predicted"/>
<protein>
    <submittedName>
        <fullName evidence="2">Uncharacterized protein</fullName>
    </submittedName>
</protein>
<name>A0A9E7R4Y9_9EURY</name>
<evidence type="ECO:0000313" key="3">
    <source>
        <dbReference type="Proteomes" id="UP001057580"/>
    </source>
</evidence>
<dbReference type="EMBL" id="CP104003">
    <property type="protein sequence ID" value="UWM55971.1"/>
    <property type="molecule type" value="Genomic_DNA"/>
</dbReference>